<gene>
    <name evidence="3" type="ORF">PAECIP111893_00982</name>
</gene>
<dbReference type="InterPro" id="IPR046118">
    <property type="entry name" value="DUF6115"/>
</dbReference>
<dbReference type="Proteomes" id="UP000838686">
    <property type="component" value="Unassembled WGS sequence"/>
</dbReference>
<sequence length="183" mass="20756">MIVLLGAVAVVYAVITPRKAAQKDEQSSTVRNMETALEQFMENMEADNREMVELVTSAQKEAKQQAQEREERINQLEQRCNELQQSLSEQAKAQQPVAAFQAAQQSVAADREEIETESQISMHEPEAVDPPRSATIRSRYTELFTLHDSGKSVEAIAKRMNMNKGEVQLILQLSKQEEENRHE</sequence>
<proteinExistence type="predicted"/>
<evidence type="ECO:0000256" key="1">
    <source>
        <dbReference type="SAM" id="Coils"/>
    </source>
</evidence>
<feature type="coiled-coil region" evidence="1">
    <location>
        <begin position="23"/>
        <end position="93"/>
    </location>
</feature>
<evidence type="ECO:0000313" key="4">
    <source>
        <dbReference type="Proteomes" id="UP000838686"/>
    </source>
</evidence>
<evidence type="ECO:0000256" key="2">
    <source>
        <dbReference type="SAM" id="MobiDB-lite"/>
    </source>
</evidence>
<dbReference type="EMBL" id="CAKMMF010000004">
    <property type="protein sequence ID" value="CAH1197796.1"/>
    <property type="molecule type" value="Genomic_DNA"/>
</dbReference>
<evidence type="ECO:0000313" key="3">
    <source>
        <dbReference type="EMBL" id="CAH1197796.1"/>
    </source>
</evidence>
<keyword evidence="1" id="KW-0175">Coiled coil</keyword>
<feature type="region of interest" description="Disordered" evidence="2">
    <location>
        <begin position="103"/>
        <end position="133"/>
    </location>
</feature>
<organism evidence="3 4">
    <name type="scientific">Paenibacillus plantiphilus</name>
    <dbReference type="NCBI Taxonomy" id="2905650"/>
    <lineage>
        <taxon>Bacteria</taxon>
        <taxon>Bacillati</taxon>
        <taxon>Bacillota</taxon>
        <taxon>Bacilli</taxon>
        <taxon>Bacillales</taxon>
        <taxon>Paenibacillaceae</taxon>
        <taxon>Paenibacillus</taxon>
    </lineage>
</organism>
<name>A0ABN8G8S8_9BACL</name>
<reference evidence="3" key="1">
    <citation type="submission" date="2022-01" db="EMBL/GenBank/DDBJ databases">
        <authorList>
            <person name="Criscuolo A."/>
        </authorList>
    </citation>
    <scope>NUCLEOTIDE SEQUENCE</scope>
    <source>
        <strain evidence="3">CIP111893</strain>
    </source>
</reference>
<accession>A0ABN8G8S8</accession>
<dbReference type="Pfam" id="PF19610">
    <property type="entry name" value="DUF6115"/>
    <property type="match status" value="1"/>
</dbReference>
<protein>
    <submittedName>
        <fullName evidence="3">Uncharacterized protein</fullName>
    </submittedName>
</protein>
<keyword evidence="4" id="KW-1185">Reference proteome</keyword>
<comment type="caution">
    <text evidence="3">The sequence shown here is derived from an EMBL/GenBank/DDBJ whole genome shotgun (WGS) entry which is preliminary data.</text>
</comment>